<comment type="caution">
    <text evidence="7">The sequence shown here is derived from an EMBL/GenBank/DDBJ whole genome shotgun (WGS) entry which is preliminary data.</text>
</comment>
<reference evidence="7 8" key="1">
    <citation type="submission" date="2018-07" db="EMBL/GenBank/DDBJ databases">
        <title>Genomic Encyclopedia of Type Strains, Phase III (KMG-III): the genomes of soil and plant-associated and newly described type strains.</title>
        <authorList>
            <person name="Whitman W."/>
        </authorList>
    </citation>
    <scope>NUCLEOTIDE SEQUENCE [LARGE SCALE GENOMIC DNA]</scope>
    <source>
        <strain evidence="7 8">31-25a</strain>
    </source>
</reference>
<feature type="domain" description="DUF1232" evidence="6">
    <location>
        <begin position="35"/>
        <end position="71"/>
    </location>
</feature>
<evidence type="ECO:0000256" key="2">
    <source>
        <dbReference type="ARBA" id="ARBA00022692"/>
    </source>
</evidence>
<gene>
    <name evidence="7" type="ORF">C7476_106144</name>
</gene>
<proteinExistence type="predicted"/>
<dbReference type="GO" id="GO:0012505">
    <property type="term" value="C:endomembrane system"/>
    <property type="evidence" value="ECO:0007669"/>
    <property type="project" value="UniProtKB-SubCell"/>
</dbReference>
<dbReference type="EMBL" id="QPJM01000006">
    <property type="protein sequence ID" value="RCW83111.1"/>
    <property type="molecule type" value="Genomic_DNA"/>
</dbReference>
<keyword evidence="2 5" id="KW-0812">Transmembrane</keyword>
<keyword evidence="8" id="KW-1185">Reference proteome</keyword>
<dbReference type="Proteomes" id="UP000253324">
    <property type="component" value="Unassembled WGS sequence"/>
</dbReference>
<accession>A0A368YSA8</accession>
<evidence type="ECO:0000256" key="1">
    <source>
        <dbReference type="ARBA" id="ARBA00004127"/>
    </source>
</evidence>
<evidence type="ECO:0000259" key="6">
    <source>
        <dbReference type="Pfam" id="PF06803"/>
    </source>
</evidence>
<name>A0A368YSA8_9HYPH</name>
<dbReference type="OrthoDB" id="9804184at2"/>
<protein>
    <submittedName>
        <fullName evidence="7">Uncharacterized membrane protein YkvA (DUF1232 family)</fullName>
    </submittedName>
</protein>
<feature type="transmembrane region" description="Helical" evidence="5">
    <location>
        <begin position="104"/>
        <end position="124"/>
    </location>
</feature>
<keyword evidence="3 5" id="KW-1133">Transmembrane helix</keyword>
<dbReference type="RefSeq" id="WP_114430322.1">
    <property type="nucleotide sequence ID" value="NZ_QPJM01000006.1"/>
</dbReference>
<dbReference type="Pfam" id="PF06803">
    <property type="entry name" value="DUF1232"/>
    <property type="match status" value="1"/>
</dbReference>
<sequence length="127" mass="14290">MTTTFERLRAWAKNIKRDIYAVYFAARDKRTPWYAKALAFIVAAYALSPIDLIPDFIPIIGYLDDIILVPLGILLVVRMIPPDLIAEHRQTAAAMADRPTSRGAAIAIVILWICVAAFTLWLFLSSR</sequence>
<evidence type="ECO:0000256" key="5">
    <source>
        <dbReference type="SAM" id="Phobius"/>
    </source>
</evidence>
<keyword evidence="4 5" id="KW-0472">Membrane</keyword>
<organism evidence="7 8">
    <name type="scientific">Phyllobacterium bourgognense</name>
    <dbReference type="NCBI Taxonomy" id="314236"/>
    <lineage>
        <taxon>Bacteria</taxon>
        <taxon>Pseudomonadati</taxon>
        <taxon>Pseudomonadota</taxon>
        <taxon>Alphaproteobacteria</taxon>
        <taxon>Hyphomicrobiales</taxon>
        <taxon>Phyllobacteriaceae</taxon>
        <taxon>Phyllobacterium</taxon>
    </lineage>
</organism>
<evidence type="ECO:0000256" key="4">
    <source>
        <dbReference type="ARBA" id="ARBA00023136"/>
    </source>
</evidence>
<evidence type="ECO:0000313" key="7">
    <source>
        <dbReference type="EMBL" id="RCW83111.1"/>
    </source>
</evidence>
<comment type="subcellular location">
    <subcellularLocation>
        <location evidence="1">Endomembrane system</location>
        <topology evidence="1">Multi-pass membrane protein</topology>
    </subcellularLocation>
</comment>
<feature type="transmembrane region" description="Helical" evidence="5">
    <location>
        <begin position="33"/>
        <end position="50"/>
    </location>
</feature>
<evidence type="ECO:0000256" key="3">
    <source>
        <dbReference type="ARBA" id="ARBA00022989"/>
    </source>
</evidence>
<dbReference type="AlphaFoldDB" id="A0A368YSA8"/>
<feature type="transmembrane region" description="Helical" evidence="5">
    <location>
        <begin position="56"/>
        <end position="77"/>
    </location>
</feature>
<dbReference type="InterPro" id="IPR010652">
    <property type="entry name" value="DUF1232"/>
</dbReference>
<evidence type="ECO:0000313" key="8">
    <source>
        <dbReference type="Proteomes" id="UP000253324"/>
    </source>
</evidence>